<name>S9UZX7_9TRYP</name>
<gene>
    <name evidence="3" type="ORF">STCU_00596</name>
</gene>
<feature type="compositionally biased region" description="Basic and acidic residues" evidence="1">
    <location>
        <begin position="196"/>
        <end position="208"/>
    </location>
</feature>
<dbReference type="AlphaFoldDB" id="S9UZX7"/>
<proteinExistence type="predicted"/>
<keyword evidence="2" id="KW-1133">Transmembrane helix</keyword>
<evidence type="ECO:0000256" key="2">
    <source>
        <dbReference type="SAM" id="Phobius"/>
    </source>
</evidence>
<feature type="transmembrane region" description="Helical" evidence="2">
    <location>
        <begin position="117"/>
        <end position="140"/>
    </location>
</feature>
<dbReference type="Pfam" id="PF07344">
    <property type="entry name" value="Amastin"/>
    <property type="match status" value="1"/>
</dbReference>
<dbReference type="Proteomes" id="UP000015354">
    <property type="component" value="Unassembled WGS sequence"/>
</dbReference>
<sequence length="237" mass="26472">MAKHKSMFDKNYRQHIGATVAILTTFLAFVFLTTGAPLGQLVSRAEGSKGCYTLWGLRDDCSSPAYSWRIAEETCHDKRRRLEAAEAFIIMGIFGLLVQFLFVYYQLCDEQSYKMILVLLSLFSVGCTTVPWAVVTAFYYTPFCGEKNFMAANVRFSTGYILILVSFALQVIGCFAIIVFEEDAYEQNERMRSETEAKNRAALEDVGGKKKPVTPPAARLTKNVCARGKEGERQGGG</sequence>
<feature type="transmembrane region" description="Helical" evidence="2">
    <location>
        <begin position="87"/>
        <end position="105"/>
    </location>
</feature>
<keyword evidence="4" id="KW-1185">Reference proteome</keyword>
<protein>
    <submittedName>
        <fullName evidence="3">Amastin-like surface protein-like protein</fullName>
    </submittedName>
</protein>
<feature type="transmembrane region" description="Helical" evidence="2">
    <location>
        <begin position="160"/>
        <end position="180"/>
    </location>
</feature>
<keyword evidence="2" id="KW-0472">Membrane</keyword>
<comment type="caution">
    <text evidence="3">The sequence shown here is derived from an EMBL/GenBank/DDBJ whole genome shotgun (WGS) entry which is preliminary data.</text>
</comment>
<reference evidence="3 4" key="1">
    <citation type="journal article" date="2013" name="PLoS ONE">
        <title>Predicting the Proteins of Angomonas deanei, Strigomonas culicis and Their Respective Endosymbionts Reveals New Aspects of the Trypanosomatidae Family.</title>
        <authorList>
            <person name="Motta M.C."/>
            <person name="Martins A.C."/>
            <person name="de Souza S.S."/>
            <person name="Catta-Preta C.M."/>
            <person name="Silva R."/>
            <person name="Klein C.C."/>
            <person name="de Almeida L.G."/>
            <person name="de Lima Cunha O."/>
            <person name="Ciapina L.P."/>
            <person name="Brocchi M."/>
            <person name="Colabardini A.C."/>
            <person name="de Araujo Lima B."/>
            <person name="Machado C.R."/>
            <person name="de Almeida Soares C.M."/>
            <person name="Probst C.M."/>
            <person name="de Menezes C.B."/>
            <person name="Thompson C.E."/>
            <person name="Bartholomeu D.C."/>
            <person name="Gradia D.F."/>
            <person name="Pavoni D.P."/>
            <person name="Grisard E.C."/>
            <person name="Fantinatti-Garboggini F."/>
            <person name="Marchini F.K."/>
            <person name="Rodrigues-Luiz G.F."/>
            <person name="Wagner G."/>
            <person name="Goldman G.H."/>
            <person name="Fietto J.L."/>
            <person name="Elias M.C."/>
            <person name="Goldman M.H."/>
            <person name="Sagot M.F."/>
            <person name="Pereira M."/>
            <person name="Stoco P.H."/>
            <person name="de Mendonca-Neto R.P."/>
            <person name="Teixeira S.M."/>
            <person name="Maciel T.E."/>
            <person name="de Oliveira Mendes T.A."/>
            <person name="Urmenyi T.P."/>
            <person name="de Souza W."/>
            <person name="Schenkman S."/>
            <person name="de Vasconcelos A.T."/>
        </authorList>
    </citation>
    <scope>NUCLEOTIDE SEQUENCE [LARGE SCALE GENOMIC DNA]</scope>
</reference>
<dbReference type="OrthoDB" id="269792at2759"/>
<evidence type="ECO:0000313" key="4">
    <source>
        <dbReference type="Proteomes" id="UP000015354"/>
    </source>
</evidence>
<evidence type="ECO:0000256" key="1">
    <source>
        <dbReference type="SAM" id="MobiDB-lite"/>
    </source>
</evidence>
<dbReference type="InterPro" id="IPR009944">
    <property type="entry name" value="Amastin"/>
</dbReference>
<accession>S9UZX7</accession>
<feature type="region of interest" description="Disordered" evidence="1">
    <location>
        <begin position="196"/>
        <end position="219"/>
    </location>
</feature>
<dbReference type="EMBL" id="ATMH01000596">
    <property type="protein sequence ID" value="EPY36417.1"/>
    <property type="molecule type" value="Genomic_DNA"/>
</dbReference>
<feature type="transmembrane region" description="Helical" evidence="2">
    <location>
        <begin position="12"/>
        <end position="32"/>
    </location>
</feature>
<keyword evidence="2" id="KW-0812">Transmembrane</keyword>
<dbReference type="PANTHER" id="PTHR33297:SF4">
    <property type="entry name" value="AMASTIN"/>
    <property type="match status" value="1"/>
</dbReference>
<evidence type="ECO:0000313" key="3">
    <source>
        <dbReference type="EMBL" id="EPY36417.1"/>
    </source>
</evidence>
<organism evidence="3 4">
    <name type="scientific">Strigomonas culicis</name>
    <dbReference type="NCBI Taxonomy" id="28005"/>
    <lineage>
        <taxon>Eukaryota</taxon>
        <taxon>Discoba</taxon>
        <taxon>Euglenozoa</taxon>
        <taxon>Kinetoplastea</taxon>
        <taxon>Metakinetoplastina</taxon>
        <taxon>Trypanosomatida</taxon>
        <taxon>Trypanosomatidae</taxon>
        <taxon>Strigomonadinae</taxon>
        <taxon>Strigomonas</taxon>
    </lineage>
</organism>
<dbReference type="PANTHER" id="PTHR33297">
    <property type="entry name" value="AMASTIN-LIKE SURFACE PROTEIN-LIKE PROTEIN-RELATED"/>
    <property type="match status" value="1"/>
</dbReference>